<accession>A0AAV9SAL1</accession>
<reference evidence="1 2" key="1">
    <citation type="submission" date="2021-06" db="EMBL/GenBank/DDBJ databases">
        <authorList>
            <person name="Palmer J.M."/>
        </authorList>
    </citation>
    <scope>NUCLEOTIDE SEQUENCE [LARGE SCALE GENOMIC DNA]</scope>
    <source>
        <strain evidence="1 2">MEX-2019</strain>
        <tissue evidence="1">Muscle</tissue>
    </source>
</reference>
<sequence length="136" mass="14907">MELSAGIVRRVSVIPSSSTSVRQAGAVAAHSSQLCCIWSNPHEDTEAAGTLCPTRRPLWIHQIYFKTRSLLQLLCLSTLQHCTSSEGIRSHDTLAGYLSLCGLLISPGLSTFSHNELFPKANRLQVPDAAQKHHFQ</sequence>
<dbReference type="EMBL" id="JAHHUM010000624">
    <property type="protein sequence ID" value="KAK5618402.1"/>
    <property type="molecule type" value="Genomic_DNA"/>
</dbReference>
<protein>
    <submittedName>
        <fullName evidence="1">Uncharacterized protein</fullName>
    </submittedName>
</protein>
<evidence type="ECO:0000313" key="1">
    <source>
        <dbReference type="EMBL" id="KAK5618402.1"/>
    </source>
</evidence>
<proteinExistence type="predicted"/>
<organism evidence="1 2">
    <name type="scientific">Crenichthys baileyi</name>
    <name type="common">White River springfish</name>
    <dbReference type="NCBI Taxonomy" id="28760"/>
    <lineage>
        <taxon>Eukaryota</taxon>
        <taxon>Metazoa</taxon>
        <taxon>Chordata</taxon>
        <taxon>Craniata</taxon>
        <taxon>Vertebrata</taxon>
        <taxon>Euteleostomi</taxon>
        <taxon>Actinopterygii</taxon>
        <taxon>Neopterygii</taxon>
        <taxon>Teleostei</taxon>
        <taxon>Neoteleostei</taxon>
        <taxon>Acanthomorphata</taxon>
        <taxon>Ovalentaria</taxon>
        <taxon>Atherinomorphae</taxon>
        <taxon>Cyprinodontiformes</taxon>
        <taxon>Goodeidae</taxon>
        <taxon>Crenichthys</taxon>
    </lineage>
</organism>
<dbReference type="Proteomes" id="UP001311232">
    <property type="component" value="Unassembled WGS sequence"/>
</dbReference>
<comment type="caution">
    <text evidence="1">The sequence shown here is derived from an EMBL/GenBank/DDBJ whole genome shotgun (WGS) entry which is preliminary data.</text>
</comment>
<keyword evidence="2" id="KW-1185">Reference proteome</keyword>
<evidence type="ECO:0000313" key="2">
    <source>
        <dbReference type="Proteomes" id="UP001311232"/>
    </source>
</evidence>
<name>A0AAV9SAL1_9TELE</name>
<gene>
    <name evidence="1" type="ORF">CRENBAI_018958</name>
</gene>
<dbReference type="AlphaFoldDB" id="A0AAV9SAL1"/>